<feature type="compositionally biased region" description="Basic and acidic residues" evidence="1">
    <location>
        <begin position="83"/>
        <end position="95"/>
    </location>
</feature>
<protein>
    <submittedName>
        <fullName evidence="2">Uncharacterized protein</fullName>
    </submittedName>
</protein>
<proteinExistence type="predicted"/>
<feature type="compositionally biased region" description="Basic and acidic residues" evidence="1">
    <location>
        <begin position="54"/>
        <end position="66"/>
    </location>
</feature>
<feature type="compositionally biased region" description="Polar residues" evidence="1">
    <location>
        <begin position="67"/>
        <end position="82"/>
    </location>
</feature>
<evidence type="ECO:0000313" key="2">
    <source>
        <dbReference type="EMBL" id="JAD92456.1"/>
    </source>
</evidence>
<sequence>MVAVNAMNHEQEAAKKASACRIHNQNGTAQDSTTHDALLFLFPSPRTATITELVSKEHSPQRRHQQEAPTNSAWPSRITPSEAQHRAARTESGGH</sequence>
<dbReference type="AlphaFoldDB" id="A0A0A9DXD9"/>
<evidence type="ECO:0000256" key="1">
    <source>
        <dbReference type="SAM" id="MobiDB-lite"/>
    </source>
</evidence>
<feature type="region of interest" description="Disordered" evidence="1">
    <location>
        <begin position="53"/>
        <end position="95"/>
    </location>
</feature>
<accession>A0A0A9DXD9</accession>
<organism evidence="2">
    <name type="scientific">Arundo donax</name>
    <name type="common">Giant reed</name>
    <name type="synonym">Donax arundinaceus</name>
    <dbReference type="NCBI Taxonomy" id="35708"/>
    <lineage>
        <taxon>Eukaryota</taxon>
        <taxon>Viridiplantae</taxon>
        <taxon>Streptophyta</taxon>
        <taxon>Embryophyta</taxon>
        <taxon>Tracheophyta</taxon>
        <taxon>Spermatophyta</taxon>
        <taxon>Magnoliopsida</taxon>
        <taxon>Liliopsida</taxon>
        <taxon>Poales</taxon>
        <taxon>Poaceae</taxon>
        <taxon>PACMAD clade</taxon>
        <taxon>Arundinoideae</taxon>
        <taxon>Arundineae</taxon>
        <taxon>Arundo</taxon>
    </lineage>
</organism>
<reference evidence="2" key="2">
    <citation type="journal article" date="2015" name="Data Brief">
        <title>Shoot transcriptome of the giant reed, Arundo donax.</title>
        <authorList>
            <person name="Barrero R.A."/>
            <person name="Guerrero F.D."/>
            <person name="Moolhuijzen P."/>
            <person name="Goolsby J.A."/>
            <person name="Tidwell J."/>
            <person name="Bellgard S.E."/>
            <person name="Bellgard M.I."/>
        </authorList>
    </citation>
    <scope>NUCLEOTIDE SEQUENCE</scope>
    <source>
        <tissue evidence="2">Shoot tissue taken approximately 20 cm above the soil surface</tissue>
    </source>
</reference>
<dbReference type="EMBL" id="GBRH01205439">
    <property type="protein sequence ID" value="JAD92456.1"/>
    <property type="molecule type" value="Transcribed_RNA"/>
</dbReference>
<reference evidence="2" key="1">
    <citation type="submission" date="2014-09" db="EMBL/GenBank/DDBJ databases">
        <authorList>
            <person name="Magalhaes I.L.F."/>
            <person name="Oliveira U."/>
            <person name="Santos F.R."/>
            <person name="Vidigal T.H.D.A."/>
            <person name="Brescovit A.D."/>
            <person name="Santos A.J."/>
        </authorList>
    </citation>
    <scope>NUCLEOTIDE SEQUENCE</scope>
    <source>
        <tissue evidence="2">Shoot tissue taken approximately 20 cm above the soil surface</tissue>
    </source>
</reference>
<name>A0A0A9DXD9_ARUDO</name>